<comment type="caution">
    <text evidence="5">The sequence shown here is derived from an EMBL/GenBank/DDBJ whole genome shotgun (WGS) entry which is preliminary data.</text>
</comment>
<dbReference type="PANTHER" id="PTHR45858">
    <property type="entry name" value="FERM DOMAIN CONTAINING PROTEIN"/>
    <property type="match status" value="1"/>
</dbReference>
<dbReference type="SMART" id="SM01195">
    <property type="entry name" value="FA"/>
    <property type="match status" value="1"/>
</dbReference>
<dbReference type="Pfam" id="PF00169">
    <property type="entry name" value="PH"/>
    <property type="match status" value="2"/>
</dbReference>
<dbReference type="InterPro" id="IPR001849">
    <property type="entry name" value="PH_domain"/>
</dbReference>
<evidence type="ECO:0000259" key="2">
    <source>
        <dbReference type="PROSITE" id="PS50003"/>
    </source>
</evidence>
<dbReference type="CDD" id="cd01220">
    <property type="entry name" value="PH1_FARP1-like"/>
    <property type="match status" value="1"/>
</dbReference>
<dbReference type="Proteomes" id="UP001642483">
    <property type="component" value="Unassembled WGS sequence"/>
</dbReference>
<reference evidence="5 6" key="1">
    <citation type="submission" date="2024-02" db="EMBL/GenBank/DDBJ databases">
        <authorList>
            <person name="Daric V."/>
            <person name="Darras S."/>
        </authorList>
    </citation>
    <scope>NUCLEOTIDE SEQUENCE [LARGE SCALE GENOMIC DNA]</scope>
</reference>
<dbReference type="Pfam" id="PF08736">
    <property type="entry name" value="FA"/>
    <property type="match status" value="1"/>
</dbReference>
<dbReference type="SUPFAM" id="SSF54236">
    <property type="entry name" value="Ubiquitin-like"/>
    <property type="match status" value="1"/>
</dbReference>
<dbReference type="Gene3D" id="1.20.80.10">
    <property type="match status" value="1"/>
</dbReference>
<dbReference type="SUPFAM" id="SSF50729">
    <property type="entry name" value="PH domain-like"/>
    <property type="match status" value="3"/>
</dbReference>
<feature type="domain" description="FERM" evidence="4">
    <location>
        <begin position="7"/>
        <end position="299"/>
    </location>
</feature>
<dbReference type="PROSITE" id="PS50010">
    <property type="entry name" value="DH_2"/>
    <property type="match status" value="1"/>
</dbReference>
<dbReference type="Pfam" id="PF09380">
    <property type="entry name" value="FERM_C"/>
    <property type="match status" value="1"/>
</dbReference>
<gene>
    <name evidence="5" type="ORF">CVLEPA_LOCUS20819</name>
</gene>
<dbReference type="InterPro" id="IPR029071">
    <property type="entry name" value="Ubiquitin-like_domsf"/>
</dbReference>
<dbReference type="CDD" id="cd17098">
    <property type="entry name" value="FERM_F1_FARP1_like"/>
    <property type="match status" value="1"/>
</dbReference>
<dbReference type="SUPFAM" id="SSF47031">
    <property type="entry name" value="Second domain of FERM"/>
    <property type="match status" value="1"/>
</dbReference>
<feature type="region of interest" description="Disordered" evidence="1">
    <location>
        <begin position="386"/>
        <end position="493"/>
    </location>
</feature>
<dbReference type="InterPro" id="IPR000299">
    <property type="entry name" value="FERM_domain"/>
</dbReference>
<dbReference type="SMART" id="SM00325">
    <property type="entry name" value="RhoGEF"/>
    <property type="match status" value="1"/>
</dbReference>
<protein>
    <submittedName>
        <fullName evidence="5">Uncharacterized protein</fullName>
    </submittedName>
</protein>
<dbReference type="InterPro" id="IPR011993">
    <property type="entry name" value="PH-like_dom_sf"/>
</dbReference>
<sequence length="1042" mass="117612">MASNRTTTARVQMLDNSIHTYDVKANSFGTMLAQSVMKDLNLLEADYFGIVYKDKQGVESFLDPLKKLKVQIPNMNNVVLKFVVKFFPPDPGQLQEEYTRYLFALQLKRDIVDGLLPCNENTIATMASYMVQSEFGDWNHSVCKDLTYLKELKLLPLKSNFNEEEMFSKIAEQHKLRAGQTSADADYHLLDIVRRLEHYGIRLHPALDQENTEISVAAAHMGVEVFRGNSKINTFNWSRIRKLSFKKKRFLIKLRTEANLDNHSQSVGDVLVFVMASRDACKSFWRHCIEYHAFFRLEVHPVARPKPLILKRGSTFRYSGKTQKQLHELVRNSNFRRTTFARASSRKSSAHSAAMSWTPVAPPTIPVVENGPKVDNVVQSGEGVVLSPIRPDGEVNGHLKSAEVTNTSEDDQKSRPGYTEVTPTSSDSWQVKSENLHSSVIVSNRNSEKHAEYEKPDTPADDAGKLQQAVPSPVHLHSGGSSEASHANDSDSVSSLTNVTALAASPAVSSPSFMSTRGLRSTSSLNSESKYPASQAYYIAKEALTTERTYVRDLEVINKWFKDAIQSASEEAGNPLLPENVANQLFGGTGSLLVIHQQFLNDLEDRLASWEGRGGDPNQNQRIDDIMLNHLQVLGKYLESLENAEPLISAMEEIGIQDPRFEAVYRDFELEKVCYLPFSSFLLKPMQRVAHYKTILDNLRSHASFEELTDVERALKEATSLTSATHERLKRAHNLQKVSQLRRDLLGVDFLLTPNRNFIREGSLYKLSRKGFQQRLFFLFSDCLLYTSKGVTSTNQFKVHAELPLHGMIIEINEGESAVPNCFSILSGSKTVIVAAASQEEMDKWLEDFSMAIAKAGKEISKFESPLTNGGRESMSRLSMEQSSEDGEGSVQNSTERLKAPAQQRTNATMHVCWHRNTSVSASDHLVSLKNQLSGYLLRKFKNSNGWQKLWVVFTNFCLFFYKSHQDESPLASLPLLGYTINSPTENDGIRKEFVFKLQFKTHVYFFRAESQYTYSRWLQVISSATVAAQRTRLFSRMDSNQ</sequence>
<dbReference type="PROSITE" id="PS50003">
    <property type="entry name" value="PH_DOMAIN"/>
    <property type="match status" value="2"/>
</dbReference>
<dbReference type="Gene3D" id="2.30.29.30">
    <property type="entry name" value="Pleckstrin-homology domain (PH domain)/Phosphotyrosine-binding domain (PTB)"/>
    <property type="match status" value="3"/>
</dbReference>
<dbReference type="InterPro" id="IPR018979">
    <property type="entry name" value="FERM_N"/>
</dbReference>
<feature type="compositionally biased region" description="Basic and acidic residues" evidence="1">
    <location>
        <begin position="391"/>
        <end position="401"/>
    </location>
</feature>
<feature type="domain" description="DH" evidence="3">
    <location>
        <begin position="535"/>
        <end position="728"/>
    </location>
</feature>
<dbReference type="PRINTS" id="PR00935">
    <property type="entry name" value="BAND41"/>
</dbReference>
<evidence type="ECO:0000313" key="6">
    <source>
        <dbReference type="Proteomes" id="UP001642483"/>
    </source>
</evidence>
<feature type="compositionally biased region" description="Polar residues" evidence="1">
    <location>
        <begin position="421"/>
        <end position="445"/>
    </location>
</feature>
<dbReference type="InterPro" id="IPR035963">
    <property type="entry name" value="FERM_2"/>
</dbReference>
<dbReference type="CDD" id="cd13235">
    <property type="entry name" value="PH2_FARP1-like"/>
    <property type="match status" value="1"/>
</dbReference>
<dbReference type="SUPFAM" id="SSF48065">
    <property type="entry name" value="DBL homology domain (DH-domain)"/>
    <property type="match status" value="1"/>
</dbReference>
<feature type="region of interest" description="Disordered" evidence="1">
    <location>
        <begin position="864"/>
        <end position="904"/>
    </location>
</feature>
<dbReference type="CDD" id="cd13193">
    <property type="entry name" value="FERM_C_FARP1-like"/>
    <property type="match status" value="1"/>
</dbReference>
<dbReference type="Pfam" id="PF09379">
    <property type="entry name" value="FERM_N"/>
    <property type="match status" value="1"/>
</dbReference>
<dbReference type="InterPro" id="IPR041788">
    <property type="entry name" value="FARP1/FARP2/FRMD7_FERM_C"/>
</dbReference>
<organism evidence="5 6">
    <name type="scientific">Clavelina lepadiformis</name>
    <name type="common">Light-bulb sea squirt</name>
    <name type="synonym">Ascidia lepadiformis</name>
    <dbReference type="NCBI Taxonomy" id="159417"/>
    <lineage>
        <taxon>Eukaryota</taxon>
        <taxon>Metazoa</taxon>
        <taxon>Chordata</taxon>
        <taxon>Tunicata</taxon>
        <taxon>Ascidiacea</taxon>
        <taxon>Aplousobranchia</taxon>
        <taxon>Clavelinidae</taxon>
        <taxon>Clavelina</taxon>
    </lineage>
</organism>
<feature type="compositionally biased region" description="Basic and acidic residues" evidence="1">
    <location>
        <begin position="446"/>
        <end position="464"/>
    </location>
</feature>
<dbReference type="InterPro" id="IPR051835">
    <property type="entry name" value="RAC1-GEF"/>
</dbReference>
<dbReference type="CDD" id="cd00160">
    <property type="entry name" value="RhoGEF"/>
    <property type="match status" value="1"/>
</dbReference>
<dbReference type="SMART" id="SM00233">
    <property type="entry name" value="PH"/>
    <property type="match status" value="2"/>
</dbReference>
<dbReference type="InterPro" id="IPR019748">
    <property type="entry name" value="FERM_central"/>
</dbReference>
<dbReference type="Pfam" id="PF00373">
    <property type="entry name" value="FERM_M"/>
    <property type="match status" value="1"/>
</dbReference>
<dbReference type="InterPro" id="IPR018980">
    <property type="entry name" value="FERM_PH-like_C"/>
</dbReference>
<name>A0ABP0GAM4_CLALP</name>
<dbReference type="Gene3D" id="1.20.900.10">
    <property type="entry name" value="Dbl homology (DH) domain"/>
    <property type="match status" value="1"/>
</dbReference>
<feature type="compositionally biased region" description="Polar residues" evidence="1">
    <location>
        <begin position="479"/>
        <end position="493"/>
    </location>
</feature>
<dbReference type="PROSITE" id="PS50057">
    <property type="entry name" value="FERM_3"/>
    <property type="match status" value="1"/>
</dbReference>
<dbReference type="InterPro" id="IPR014352">
    <property type="entry name" value="FERM/acyl-CoA-bd_prot_sf"/>
</dbReference>
<dbReference type="InterPro" id="IPR000219">
    <property type="entry name" value="DH_dom"/>
</dbReference>
<evidence type="ECO:0000256" key="1">
    <source>
        <dbReference type="SAM" id="MobiDB-lite"/>
    </source>
</evidence>
<keyword evidence="6" id="KW-1185">Reference proteome</keyword>
<dbReference type="Gene3D" id="3.10.20.90">
    <property type="entry name" value="Phosphatidylinositol 3-kinase Catalytic Subunit, Chain A, domain 1"/>
    <property type="match status" value="1"/>
</dbReference>
<dbReference type="InterPro" id="IPR019749">
    <property type="entry name" value="Band_41_domain"/>
</dbReference>
<accession>A0ABP0GAM4</accession>
<dbReference type="EMBL" id="CAWYQH010000108">
    <property type="protein sequence ID" value="CAK8688856.1"/>
    <property type="molecule type" value="Genomic_DNA"/>
</dbReference>
<dbReference type="InterPro" id="IPR035899">
    <property type="entry name" value="DBL_dom_sf"/>
</dbReference>
<evidence type="ECO:0000259" key="4">
    <source>
        <dbReference type="PROSITE" id="PS50057"/>
    </source>
</evidence>
<dbReference type="SMART" id="SM00295">
    <property type="entry name" value="B41"/>
    <property type="match status" value="1"/>
</dbReference>
<proteinExistence type="predicted"/>
<dbReference type="CDD" id="cd14473">
    <property type="entry name" value="FERM_B-lobe"/>
    <property type="match status" value="1"/>
</dbReference>
<feature type="region of interest" description="Disordered" evidence="1">
    <location>
        <begin position="507"/>
        <end position="527"/>
    </location>
</feature>
<dbReference type="InterPro" id="IPR014847">
    <property type="entry name" value="FA"/>
</dbReference>
<dbReference type="PANTHER" id="PTHR45858:SF5">
    <property type="entry name" value="MOESIN_EZRIN_RADIXIN HOMOLOG 1"/>
    <property type="match status" value="1"/>
</dbReference>
<evidence type="ECO:0000259" key="3">
    <source>
        <dbReference type="PROSITE" id="PS50010"/>
    </source>
</evidence>
<evidence type="ECO:0000313" key="5">
    <source>
        <dbReference type="EMBL" id="CAK8688856.1"/>
    </source>
</evidence>
<feature type="domain" description="PH" evidence="2">
    <location>
        <begin position="757"/>
        <end position="854"/>
    </location>
</feature>
<feature type="domain" description="PH" evidence="2">
    <location>
        <begin position="930"/>
        <end position="1027"/>
    </location>
</feature>
<feature type="compositionally biased region" description="Polar residues" evidence="1">
    <location>
        <begin position="513"/>
        <end position="527"/>
    </location>
</feature>
<dbReference type="SMART" id="SM01196">
    <property type="entry name" value="FERM_C"/>
    <property type="match status" value="1"/>
</dbReference>
<dbReference type="Pfam" id="PF00621">
    <property type="entry name" value="RhoGEF"/>
    <property type="match status" value="1"/>
</dbReference>